<dbReference type="RefSeq" id="WP_344381252.1">
    <property type="nucleotide sequence ID" value="NZ_BAAATA010000001.1"/>
</dbReference>
<protein>
    <recommendedName>
        <fullName evidence="2">Knr4/Smi1-like domain-containing protein</fullName>
    </recommendedName>
</protein>
<evidence type="ECO:0000313" key="3">
    <source>
        <dbReference type="EMBL" id="GAA2470875.1"/>
    </source>
</evidence>
<dbReference type="SMART" id="SM00860">
    <property type="entry name" value="SMI1_KNR4"/>
    <property type="match status" value="1"/>
</dbReference>
<evidence type="ECO:0000259" key="2">
    <source>
        <dbReference type="SMART" id="SM00860"/>
    </source>
</evidence>
<dbReference type="InterPro" id="IPR037883">
    <property type="entry name" value="Knr4/Smi1-like_sf"/>
</dbReference>
<gene>
    <name evidence="3" type="ORF">GCM10010406_03070</name>
</gene>
<evidence type="ECO:0000313" key="4">
    <source>
        <dbReference type="Proteomes" id="UP001501358"/>
    </source>
</evidence>
<feature type="region of interest" description="Disordered" evidence="1">
    <location>
        <begin position="82"/>
        <end position="110"/>
    </location>
</feature>
<dbReference type="SUPFAM" id="SSF160631">
    <property type="entry name" value="SMI1/KNR4-like"/>
    <property type="match status" value="1"/>
</dbReference>
<feature type="domain" description="Knr4/Smi1-like" evidence="2">
    <location>
        <begin position="28"/>
        <end position="172"/>
    </location>
</feature>
<dbReference type="Pfam" id="PF09346">
    <property type="entry name" value="SMI1_KNR4"/>
    <property type="match status" value="1"/>
</dbReference>
<dbReference type="EMBL" id="BAAATA010000001">
    <property type="protein sequence ID" value="GAA2470875.1"/>
    <property type="molecule type" value="Genomic_DNA"/>
</dbReference>
<name>A0ABN3KSB9_9ACTN</name>
<dbReference type="InterPro" id="IPR018958">
    <property type="entry name" value="Knr4/Smi1-like_dom"/>
</dbReference>
<evidence type="ECO:0000256" key="1">
    <source>
        <dbReference type="SAM" id="MobiDB-lite"/>
    </source>
</evidence>
<organism evidence="3 4">
    <name type="scientific">Streptomyces thermolineatus</name>
    <dbReference type="NCBI Taxonomy" id="44033"/>
    <lineage>
        <taxon>Bacteria</taxon>
        <taxon>Bacillati</taxon>
        <taxon>Actinomycetota</taxon>
        <taxon>Actinomycetes</taxon>
        <taxon>Kitasatosporales</taxon>
        <taxon>Streptomycetaceae</taxon>
        <taxon>Streptomyces</taxon>
    </lineage>
</organism>
<comment type="caution">
    <text evidence="3">The sequence shown here is derived from an EMBL/GenBank/DDBJ whole genome shotgun (WGS) entry which is preliminary data.</text>
</comment>
<proteinExistence type="predicted"/>
<feature type="compositionally biased region" description="Acidic residues" evidence="1">
    <location>
        <begin position="101"/>
        <end position="110"/>
    </location>
</feature>
<accession>A0ABN3KSB9</accession>
<dbReference type="Proteomes" id="UP001501358">
    <property type="component" value="Unassembled WGS sequence"/>
</dbReference>
<reference evidence="3 4" key="1">
    <citation type="journal article" date="2019" name="Int. J. Syst. Evol. Microbiol.">
        <title>The Global Catalogue of Microorganisms (GCM) 10K type strain sequencing project: providing services to taxonomists for standard genome sequencing and annotation.</title>
        <authorList>
            <consortium name="The Broad Institute Genomics Platform"/>
            <consortium name="The Broad Institute Genome Sequencing Center for Infectious Disease"/>
            <person name="Wu L."/>
            <person name="Ma J."/>
        </authorList>
    </citation>
    <scope>NUCLEOTIDE SEQUENCE [LARGE SCALE GENOMIC DNA]</scope>
    <source>
        <strain evidence="3 4">JCM 6307</strain>
    </source>
</reference>
<sequence length="181" mass="20116">MTITPDRRPDGATLDFLRTAFAPEWREPALGYEAVAAWESENGTTLPEPYRTFVAEISNGCSLGPPEDGGLQPLGWLPAGWPDLGPRRPGEPFPLEAGWPWEDDEDVDPEEDPRIDAVYTRGSVVLGSEDGQSFWLLVTTGPRRGEVWMVADVGAVPVPGDEAWGFEQWVRRWHAGDGWWD</sequence>
<keyword evidence="4" id="KW-1185">Reference proteome</keyword>